<dbReference type="RefSeq" id="WP_055154293.1">
    <property type="nucleotide sequence ID" value="NZ_CYZU01000034.1"/>
</dbReference>
<protein>
    <recommendedName>
        <fullName evidence="3">DUF4317 domain-containing protein</fullName>
    </recommendedName>
</protein>
<dbReference type="Proteomes" id="UP000095544">
    <property type="component" value="Unassembled WGS sequence"/>
</dbReference>
<name>A0A174HZT2_9FIRM</name>
<evidence type="ECO:0008006" key="3">
    <source>
        <dbReference type="Google" id="ProtNLM"/>
    </source>
</evidence>
<dbReference type="InterPro" id="IPR025466">
    <property type="entry name" value="DUF4317"/>
</dbReference>
<proteinExistence type="predicted"/>
<organism evidence="1 2">
    <name type="scientific">Faecalicatena contorta</name>
    <dbReference type="NCBI Taxonomy" id="39482"/>
    <lineage>
        <taxon>Bacteria</taxon>
        <taxon>Bacillati</taxon>
        <taxon>Bacillota</taxon>
        <taxon>Clostridia</taxon>
        <taxon>Lachnospirales</taxon>
        <taxon>Lachnospiraceae</taxon>
        <taxon>Faecalicatena</taxon>
    </lineage>
</organism>
<evidence type="ECO:0000313" key="1">
    <source>
        <dbReference type="EMBL" id="CUO78349.1"/>
    </source>
</evidence>
<reference evidence="1 2" key="1">
    <citation type="submission" date="2015-09" db="EMBL/GenBank/DDBJ databases">
        <authorList>
            <consortium name="Pathogen Informatics"/>
        </authorList>
    </citation>
    <scope>NUCLEOTIDE SEQUENCE [LARGE SCALE GENOMIC DNA]</scope>
    <source>
        <strain evidence="1 2">2789STDY5834876</strain>
    </source>
</reference>
<dbReference type="OrthoDB" id="1642058at2"/>
<dbReference type="Pfam" id="PF14199">
    <property type="entry name" value="DUF4317"/>
    <property type="match status" value="1"/>
</dbReference>
<dbReference type="EMBL" id="CYZU01000034">
    <property type="protein sequence ID" value="CUO78349.1"/>
    <property type="molecule type" value="Genomic_DNA"/>
</dbReference>
<accession>A0A174HZT2</accession>
<sequence>MNKKEVLEIRKQFTPANCAITRICGCYVDHEKNKKMESRDAFLSLPEEEAFKYFDIFKKTLSGAMGRNMLNMEFPLDAEMPGGTQEFLMKLRASKLEDDMLLEEFYDKIIDSYIYEENYYIVLIHAMYDIPGKSSDDMEMFDASDHVYEYLLCSICPVSLSKPGLCYNAEDNRIQDRIRDWIVDMPDKGFLFPAFTDRNMDIHGVLYYTKKSEDLQEEMIDRVLGAQMPMSADTQKETFQLLIEDTLGEDGDYETVRSIHETLNDMIEEHKEEPEPLALDKTDVKKLFEKSGVPNEKMEEFDKNFEETAGEKASLLAANIAETRKFNIETPDVIIKVNPERMDLVETRVIDGRQCLVIAVDDHIEVNGINVRTMKAPGSITVVGNSESGEEEPPWNE</sequence>
<evidence type="ECO:0000313" key="2">
    <source>
        <dbReference type="Proteomes" id="UP000095544"/>
    </source>
</evidence>
<gene>
    <name evidence="1" type="ORF">ERS852491_03292</name>
</gene>
<dbReference type="STRING" id="39482.ERS852491_03292"/>
<dbReference type="AlphaFoldDB" id="A0A174HZT2"/>